<evidence type="ECO:0000256" key="3">
    <source>
        <dbReference type="PROSITE-ProRule" id="PRU00339"/>
    </source>
</evidence>
<dbReference type="SMART" id="SM00028">
    <property type="entry name" value="TPR"/>
    <property type="match status" value="4"/>
</dbReference>
<feature type="region of interest" description="Disordered" evidence="4">
    <location>
        <begin position="222"/>
        <end position="244"/>
    </location>
</feature>
<dbReference type="PANTHER" id="PTHR45586:SF1">
    <property type="entry name" value="LIPOPOLYSACCHARIDE ASSEMBLY PROTEIN B"/>
    <property type="match status" value="1"/>
</dbReference>
<evidence type="ECO:0000313" key="5">
    <source>
        <dbReference type="EMBL" id="VIP01837.1"/>
    </source>
</evidence>
<dbReference type="InterPro" id="IPR051012">
    <property type="entry name" value="CellSynth/LPSAsmb/PSIAsmb"/>
</dbReference>
<dbReference type="RefSeq" id="WP_162657081.1">
    <property type="nucleotide sequence ID" value="NZ_LR593887.1"/>
</dbReference>
<dbReference type="PROSITE" id="PS50005">
    <property type="entry name" value="TPR"/>
    <property type="match status" value="2"/>
</dbReference>
<dbReference type="Gene3D" id="1.25.40.10">
    <property type="entry name" value="Tetratricopeptide repeat domain"/>
    <property type="match status" value="2"/>
</dbReference>
<dbReference type="InterPro" id="IPR019734">
    <property type="entry name" value="TPR_rpt"/>
</dbReference>
<protein>
    <submittedName>
        <fullName evidence="5">Uncharacterized protein</fullName>
    </submittedName>
</protein>
<dbReference type="EMBL" id="LR586016">
    <property type="protein sequence ID" value="VIP01837.1"/>
    <property type="molecule type" value="Genomic_DNA"/>
</dbReference>
<feature type="repeat" description="TPR" evidence="3">
    <location>
        <begin position="325"/>
        <end position="358"/>
    </location>
</feature>
<evidence type="ECO:0000256" key="2">
    <source>
        <dbReference type="ARBA" id="ARBA00022803"/>
    </source>
</evidence>
<dbReference type="SUPFAM" id="SSF48452">
    <property type="entry name" value="TPR-like"/>
    <property type="match status" value="2"/>
</dbReference>
<organism evidence="5">
    <name type="scientific">Tuwongella immobilis</name>
    <dbReference type="NCBI Taxonomy" id="692036"/>
    <lineage>
        <taxon>Bacteria</taxon>
        <taxon>Pseudomonadati</taxon>
        <taxon>Planctomycetota</taxon>
        <taxon>Planctomycetia</taxon>
        <taxon>Gemmatales</taxon>
        <taxon>Gemmataceae</taxon>
        <taxon>Tuwongella</taxon>
    </lineage>
</organism>
<keyword evidence="6" id="KW-1185">Reference proteome</keyword>
<gene>
    <name evidence="5" type="ORF">GMBLW1_21230</name>
</gene>
<dbReference type="Pfam" id="PF13432">
    <property type="entry name" value="TPR_16"/>
    <property type="match status" value="2"/>
</dbReference>
<dbReference type="PANTHER" id="PTHR45586">
    <property type="entry name" value="TPR REPEAT-CONTAINING PROTEIN PA4667"/>
    <property type="match status" value="1"/>
</dbReference>
<name>A0A6C2YKC8_9BACT</name>
<dbReference type="InParanoid" id="A0A6C2YKC8"/>
<evidence type="ECO:0000313" key="6">
    <source>
        <dbReference type="Proteomes" id="UP000464378"/>
    </source>
</evidence>
<evidence type="ECO:0000256" key="4">
    <source>
        <dbReference type="SAM" id="MobiDB-lite"/>
    </source>
</evidence>
<proteinExistence type="predicted"/>
<sequence>MMRRAGWRTLGILGILGILSIAGVLLWQSQPVTRSVPPIEIPLPPLEHLPADLRIPTEQAADRVRQTPTSAEAWGALGMRLRADDWEPQCIAAFAQAERLNPTDLRWPYLLGLTRLLQHPEMGLADLKRAAELATADRPQPLERTVELLLERGEFQLAESLLAKHPLPVARSPRRAWLQARLAADRDDWPAALAACELAWDAPAAQRKARLLAADALDRQGQSSRAEQLRQEAAQLPPDSPWDDPIVAKVEQLGRSIDRDLAGIADQLAANDTRRAIAQLRQFPPNHPQAETATRMLAQVHAKQGDLAEADAVLQRWLSDHPRAVEVWFQRGVVAFQRGDFAGADAAFERVLSLKPDHALAAFNRGHTQKRLGNLTAARDAFQASLQIRPDYAAARDALEQLPSTSQSKP</sequence>
<keyword evidence="2 3" id="KW-0802">TPR repeat</keyword>
<keyword evidence="1" id="KW-0677">Repeat</keyword>
<evidence type="ECO:0000256" key="1">
    <source>
        <dbReference type="ARBA" id="ARBA00022737"/>
    </source>
</evidence>
<dbReference type="AlphaFoldDB" id="A0A6C2YKC8"/>
<accession>A0A6C2YKC8</accession>
<feature type="repeat" description="TPR" evidence="3">
    <location>
        <begin position="359"/>
        <end position="392"/>
    </location>
</feature>
<dbReference type="InterPro" id="IPR011990">
    <property type="entry name" value="TPR-like_helical_dom_sf"/>
</dbReference>
<reference evidence="5" key="1">
    <citation type="submission" date="2019-04" db="EMBL/GenBank/DDBJ databases">
        <authorList>
            <consortium name="Science for Life Laboratories"/>
        </authorList>
    </citation>
    <scope>NUCLEOTIDE SEQUENCE</scope>
    <source>
        <strain evidence="5">MBLW1</strain>
    </source>
</reference>
<dbReference type="EMBL" id="LR593887">
    <property type="protein sequence ID" value="VTR99599.1"/>
    <property type="molecule type" value="Genomic_DNA"/>
</dbReference>
<dbReference type="KEGG" id="tim:GMBLW1_21230"/>
<dbReference type="Proteomes" id="UP000464378">
    <property type="component" value="Chromosome"/>
</dbReference>